<dbReference type="Pfam" id="PF00858">
    <property type="entry name" value="ASC"/>
    <property type="match status" value="1"/>
</dbReference>
<sequence length="406" mass="46245">MTMIDGRKNRKDFMSIVYETYKDFAENTSIHGLKYTVKRGIVLYEKIFWILVVLVGLSGAGYMTMLFWGRYRSNPTRTSILTAYAPNTAVPFPAVTICNINRIMANQVDDFIKRLVMQEDQEEIVRRAFPQLLSFTSMSVRNYNMTELNILQAVLSENDYTDISLIMRKITQPCEEMLVKCMWQFKTVPCGQLFDDTFTTDGPCCSFNYIREYKDTSRKPIYTPFNGFNSGLQVLLDPNVQPVQYSSLHSSGLKVMVHNPWDYPGSGSIYKIVSAGRQSYLQVSASKIVCSEDIRRLSVGQRQCAYSEEVSLKYFRLYSDTNCLTECEERYLHQKCGCVPFYFPFSTRKVCNITSIPCLDESIGSTLVNITKACNCPSQCEDIFYSVLSSTASLGHKDASPTSSFL</sequence>
<evidence type="ECO:0000256" key="6">
    <source>
        <dbReference type="ARBA" id="ARBA00022989"/>
    </source>
</evidence>
<evidence type="ECO:0000256" key="1">
    <source>
        <dbReference type="ARBA" id="ARBA00004141"/>
    </source>
</evidence>
<comment type="caution">
    <text evidence="14">The sequence shown here is derived from an EMBL/GenBank/DDBJ whole genome shotgun (WGS) entry which is preliminary data.</text>
</comment>
<comment type="subcellular location">
    <subcellularLocation>
        <location evidence="1">Membrane</location>
        <topology evidence="1">Multi-pass membrane protein</topology>
    </subcellularLocation>
</comment>
<evidence type="ECO:0000256" key="11">
    <source>
        <dbReference type="ARBA" id="ARBA00023303"/>
    </source>
</evidence>
<dbReference type="InterPro" id="IPR001873">
    <property type="entry name" value="ENaC"/>
</dbReference>
<evidence type="ECO:0000256" key="2">
    <source>
        <dbReference type="ARBA" id="ARBA00007193"/>
    </source>
</evidence>
<organism evidence="14 15">
    <name type="scientific">Asbolus verrucosus</name>
    <name type="common">Desert ironclad beetle</name>
    <dbReference type="NCBI Taxonomy" id="1661398"/>
    <lineage>
        <taxon>Eukaryota</taxon>
        <taxon>Metazoa</taxon>
        <taxon>Ecdysozoa</taxon>
        <taxon>Arthropoda</taxon>
        <taxon>Hexapoda</taxon>
        <taxon>Insecta</taxon>
        <taxon>Pterygota</taxon>
        <taxon>Neoptera</taxon>
        <taxon>Endopterygota</taxon>
        <taxon>Coleoptera</taxon>
        <taxon>Polyphaga</taxon>
        <taxon>Cucujiformia</taxon>
        <taxon>Tenebrionidae</taxon>
        <taxon>Pimeliinae</taxon>
        <taxon>Asbolus</taxon>
    </lineage>
</organism>
<keyword evidence="4 12" id="KW-0894">Sodium channel</keyword>
<dbReference type="Proteomes" id="UP000292052">
    <property type="component" value="Unassembled WGS sequence"/>
</dbReference>
<comment type="similarity">
    <text evidence="2 12">Belongs to the amiloride-sensitive sodium channel (TC 1.A.6) family.</text>
</comment>
<evidence type="ECO:0000256" key="9">
    <source>
        <dbReference type="ARBA" id="ARBA00023136"/>
    </source>
</evidence>
<dbReference type="PANTHER" id="PTHR11690:SF288">
    <property type="entry name" value="AMILORIDE-SENSITIVE NA+ CHANNEL-RELATED"/>
    <property type="match status" value="1"/>
</dbReference>
<dbReference type="PANTHER" id="PTHR11690">
    <property type="entry name" value="AMILORIDE-SENSITIVE SODIUM CHANNEL-RELATED"/>
    <property type="match status" value="1"/>
</dbReference>
<keyword evidence="8 12" id="KW-0406">Ion transport</keyword>
<proteinExistence type="inferred from homology"/>
<protein>
    <submittedName>
        <fullName evidence="14">Sodium channel protein Nach-like</fullName>
    </submittedName>
</protein>
<feature type="transmembrane region" description="Helical" evidence="13">
    <location>
        <begin position="47"/>
        <end position="68"/>
    </location>
</feature>
<dbReference type="EMBL" id="QDEB01130840">
    <property type="protein sequence ID" value="RZB39142.1"/>
    <property type="molecule type" value="Genomic_DNA"/>
</dbReference>
<dbReference type="GO" id="GO:0015280">
    <property type="term" value="F:ligand-gated sodium channel activity"/>
    <property type="evidence" value="ECO:0007669"/>
    <property type="project" value="TreeGrafter"/>
</dbReference>
<keyword evidence="9 13" id="KW-0472">Membrane</keyword>
<dbReference type="PRINTS" id="PR01078">
    <property type="entry name" value="AMINACHANNEL"/>
</dbReference>
<evidence type="ECO:0000256" key="3">
    <source>
        <dbReference type="ARBA" id="ARBA00022448"/>
    </source>
</evidence>
<keyword evidence="7" id="KW-0915">Sodium</keyword>
<keyword evidence="15" id="KW-1185">Reference proteome</keyword>
<evidence type="ECO:0000256" key="8">
    <source>
        <dbReference type="ARBA" id="ARBA00023065"/>
    </source>
</evidence>
<evidence type="ECO:0000313" key="15">
    <source>
        <dbReference type="Proteomes" id="UP000292052"/>
    </source>
</evidence>
<evidence type="ECO:0000256" key="4">
    <source>
        <dbReference type="ARBA" id="ARBA00022461"/>
    </source>
</evidence>
<dbReference type="OrthoDB" id="6502088at2759"/>
<dbReference type="GO" id="GO:0005886">
    <property type="term" value="C:plasma membrane"/>
    <property type="evidence" value="ECO:0007669"/>
    <property type="project" value="TreeGrafter"/>
</dbReference>
<dbReference type="Gene3D" id="2.60.470.10">
    <property type="entry name" value="Acid-sensing ion channels like domains"/>
    <property type="match status" value="1"/>
</dbReference>
<evidence type="ECO:0000256" key="5">
    <source>
        <dbReference type="ARBA" id="ARBA00022692"/>
    </source>
</evidence>
<dbReference type="AlphaFoldDB" id="A0A482V7H0"/>
<keyword evidence="11 12" id="KW-0407">Ion channel</keyword>
<evidence type="ECO:0000256" key="7">
    <source>
        <dbReference type="ARBA" id="ARBA00023053"/>
    </source>
</evidence>
<name>A0A482V7H0_ASBVE</name>
<evidence type="ECO:0000256" key="10">
    <source>
        <dbReference type="ARBA" id="ARBA00023201"/>
    </source>
</evidence>
<evidence type="ECO:0000313" key="14">
    <source>
        <dbReference type="EMBL" id="RZB39142.1"/>
    </source>
</evidence>
<reference evidence="14 15" key="1">
    <citation type="submission" date="2017-03" db="EMBL/GenBank/DDBJ databases">
        <title>Genome of the blue death feigning beetle - Asbolus verrucosus.</title>
        <authorList>
            <person name="Rider S.D."/>
        </authorList>
    </citation>
    <scope>NUCLEOTIDE SEQUENCE [LARGE SCALE GENOMIC DNA]</scope>
    <source>
        <strain evidence="14">Butters</strain>
        <tissue evidence="14">Head and leg muscle</tissue>
    </source>
</reference>
<keyword evidence="10 12" id="KW-0739">Sodium transport</keyword>
<keyword evidence="3 12" id="KW-0813">Transport</keyword>
<evidence type="ECO:0000256" key="13">
    <source>
        <dbReference type="SAM" id="Phobius"/>
    </source>
</evidence>
<accession>A0A482V7H0</accession>
<evidence type="ECO:0000256" key="12">
    <source>
        <dbReference type="RuleBase" id="RU000679"/>
    </source>
</evidence>
<gene>
    <name evidence="14" type="ORF">BDFB_009217</name>
</gene>
<keyword evidence="6 13" id="KW-1133">Transmembrane helix</keyword>
<keyword evidence="5 12" id="KW-0812">Transmembrane</keyword>